<dbReference type="InterPro" id="IPR000595">
    <property type="entry name" value="cNMP-bd_dom"/>
</dbReference>
<keyword evidence="3" id="KW-1185">Reference proteome</keyword>
<dbReference type="Pfam" id="PF04961">
    <property type="entry name" value="FTCD_C"/>
    <property type="match status" value="1"/>
</dbReference>
<organism evidence="2 3">
    <name type="scientific">Caldinitratiruptor microaerophilus</name>
    <dbReference type="NCBI Taxonomy" id="671077"/>
    <lineage>
        <taxon>Bacteria</taxon>
        <taxon>Bacillati</taxon>
        <taxon>Bacillota</taxon>
        <taxon>Clostridia</taxon>
        <taxon>Eubacteriales</taxon>
        <taxon>Symbiobacteriaceae</taxon>
        <taxon>Caldinitratiruptor</taxon>
    </lineage>
</organism>
<proteinExistence type="predicted"/>
<dbReference type="RefSeq" id="WP_264843084.1">
    <property type="nucleotide sequence ID" value="NZ_AP025628.1"/>
</dbReference>
<evidence type="ECO:0000313" key="3">
    <source>
        <dbReference type="Proteomes" id="UP001163687"/>
    </source>
</evidence>
<accession>A0AA35CKF6</accession>
<dbReference type="AlphaFoldDB" id="A0AA35CKF6"/>
<dbReference type="KEGG" id="cmic:caldi_00500"/>
<dbReference type="EMBL" id="AP025628">
    <property type="protein sequence ID" value="BDG58960.1"/>
    <property type="molecule type" value="Genomic_DNA"/>
</dbReference>
<sequence>MVEVVQCVPNFSEGRRQEVVDALVAACRGPGVREQVLENRVTEAFLAATGQAGTGAGGAGEASAPSFAHMALGAFIDALAAGTAAPGGGTASALAGAMAAGLIAMVARLSQGKRFAEVAGEMARVAREADVRRSRLLDLADADSAAFDRVMAAYKLPKDTDAEKAARAAAIAGALMGAARVPLDVARTAIELVPLAAAVAERGNPASASDAAVAAHLIQTAVLGALLNVEINAGSLVRLGVPEAARAAEEFRGAAADLRGRLQGTLPPVLAAAEAHIRGPEAPAGR</sequence>
<dbReference type="PROSITE" id="PS50042">
    <property type="entry name" value="CNMP_BINDING_3"/>
    <property type="match status" value="1"/>
</dbReference>
<reference evidence="2" key="1">
    <citation type="submission" date="2022-03" db="EMBL/GenBank/DDBJ databases">
        <title>Complete genome sequence of Caldinitratiruptor microaerophilus.</title>
        <authorList>
            <person name="Mukaiyama R."/>
            <person name="Nishiyama T."/>
            <person name="Ueda K."/>
        </authorList>
    </citation>
    <scope>NUCLEOTIDE SEQUENCE</scope>
    <source>
        <strain evidence="2">JCM 16183</strain>
    </source>
</reference>
<protein>
    <recommendedName>
        <fullName evidence="1">Cyclic nucleotide-binding domain-containing protein</fullName>
    </recommendedName>
</protein>
<dbReference type="InterPro" id="IPR007044">
    <property type="entry name" value="Cyclodeamin/CycHdrlase"/>
</dbReference>
<feature type="domain" description="Cyclic nucleotide-binding" evidence="1">
    <location>
        <begin position="105"/>
        <end position="151"/>
    </location>
</feature>
<dbReference type="InterPro" id="IPR036178">
    <property type="entry name" value="Formintransfe-cycloase-like_sf"/>
</dbReference>
<dbReference type="SUPFAM" id="SSF101262">
    <property type="entry name" value="Methenyltetrahydrofolate cyclohydrolase-like"/>
    <property type="match status" value="1"/>
</dbReference>
<evidence type="ECO:0000259" key="1">
    <source>
        <dbReference type="PROSITE" id="PS50042"/>
    </source>
</evidence>
<name>A0AA35CKF6_9FIRM</name>
<dbReference type="Proteomes" id="UP001163687">
    <property type="component" value="Chromosome"/>
</dbReference>
<dbReference type="GO" id="GO:0003824">
    <property type="term" value="F:catalytic activity"/>
    <property type="evidence" value="ECO:0007669"/>
    <property type="project" value="InterPro"/>
</dbReference>
<gene>
    <name evidence="2" type="ORF">caldi_00500</name>
</gene>
<dbReference type="Gene3D" id="1.20.120.680">
    <property type="entry name" value="Formiminotetrahydrofolate cyclodeaminase monomer, up-and-down helical bundle"/>
    <property type="match status" value="1"/>
</dbReference>
<evidence type="ECO:0000313" key="2">
    <source>
        <dbReference type="EMBL" id="BDG58960.1"/>
    </source>
</evidence>